<keyword evidence="1" id="KW-0175">Coiled coil</keyword>
<dbReference type="EMBL" id="NCKV01017988">
    <property type="protein sequence ID" value="RWS20378.1"/>
    <property type="molecule type" value="Genomic_DNA"/>
</dbReference>
<dbReference type="VEuPathDB" id="VectorBase:LDEU011662"/>
<protein>
    <submittedName>
        <fullName evidence="2">Uncharacterized protein</fullName>
    </submittedName>
</protein>
<dbReference type="AlphaFoldDB" id="A0A443RYU6"/>
<comment type="caution">
    <text evidence="2">The sequence shown here is derived from an EMBL/GenBank/DDBJ whole genome shotgun (WGS) entry which is preliminary data.</text>
</comment>
<reference evidence="2 3" key="1">
    <citation type="journal article" date="2018" name="Gigascience">
        <title>Genomes of trombidid mites reveal novel predicted allergens and laterally-transferred genes associated with secondary metabolism.</title>
        <authorList>
            <person name="Dong X."/>
            <person name="Chaisiri K."/>
            <person name="Xia D."/>
            <person name="Armstrong S.D."/>
            <person name="Fang Y."/>
            <person name="Donnelly M.J."/>
            <person name="Kadowaki T."/>
            <person name="McGarry J.W."/>
            <person name="Darby A.C."/>
            <person name="Makepeace B.L."/>
        </authorList>
    </citation>
    <scope>NUCLEOTIDE SEQUENCE [LARGE SCALE GENOMIC DNA]</scope>
    <source>
        <strain evidence="2">UoL-UT</strain>
    </source>
</reference>
<feature type="non-terminal residue" evidence="2">
    <location>
        <position position="407"/>
    </location>
</feature>
<dbReference type="Proteomes" id="UP000288716">
    <property type="component" value="Unassembled WGS sequence"/>
</dbReference>
<keyword evidence="3" id="KW-1185">Reference proteome</keyword>
<organism evidence="2 3">
    <name type="scientific">Leptotrombidium deliense</name>
    <dbReference type="NCBI Taxonomy" id="299467"/>
    <lineage>
        <taxon>Eukaryota</taxon>
        <taxon>Metazoa</taxon>
        <taxon>Ecdysozoa</taxon>
        <taxon>Arthropoda</taxon>
        <taxon>Chelicerata</taxon>
        <taxon>Arachnida</taxon>
        <taxon>Acari</taxon>
        <taxon>Acariformes</taxon>
        <taxon>Trombidiformes</taxon>
        <taxon>Prostigmata</taxon>
        <taxon>Anystina</taxon>
        <taxon>Parasitengona</taxon>
        <taxon>Trombiculoidea</taxon>
        <taxon>Trombiculidae</taxon>
        <taxon>Leptotrombidium</taxon>
    </lineage>
</organism>
<name>A0A443RYU6_9ACAR</name>
<evidence type="ECO:0000313" key="3">
    <source>
        <dbReference type="Proteomes" id="UP000288716"/>
    </source>
</evidence>
<gene>
    <name evidence="2" type="ORF">B4U80_12096</name>
</gene>
<proteinExistence type="predicted"/>
<accession>A0A443RYU6</accession>
<sequence length="407" mass="47826">MSALELDEYSEKKLAVDYICNVHNNIEIARKKLSNDKEDIKREEARLAAKNAFESEFLKAKQLIKKRKTDLISDDAVKLENSIDKTNNWLCKSGDVITEAQFKERASTVLQMVIEINACFERAEKKKTEMTKYITSLVQKCDEKINDIERHTKLDFSLKNRISNIKQFLSKGIQNSMDVFNDTFTESIKVYNSVNNILQKVIETRNDKRISILQDVQKMIDQSPLLSYQDVFSFLNYESKLQQQLRSFQLILKDTENLSKIEMEQKFAAINDKINEYKISLTKERNQRTELMYKINGYLMKCKKVIEDNKSNLLSGDEVNEIQEIVIANENWSQNLQLMPTEEIESKCEALAMKFSEFEIERERRRIYSKIQYGAEHFWEYISPEAKEDLKETQRKIIETKLASILF</sequence>
<feature type="coiled-coil region" evidence="1">
    <location>
        <begin position="23"/>
        <end position="50"/>
    </location>
</feature>
<evidence type="ECO:0000256" key="1">
    <source>
        <dbReference type="SAM" id="Coils"/>
    </source>
</evidence>
<evidence type="ECO:0000313" key="2">
    <source>
        <dbReference type="EMBL" id="RWS20378.1"/>
    </source>
</evidence>